<keyword evidence="2" id="KW-0808">Transferase</keyword>
<dbReference type="GO" id="GO:0008757">
    <property type="term" value="F:S-adenosylmethionine-dependent methyltransferase activity"/>
    <property type="evidence" value="ECO:0007669"/>
    <property type="project" value="InterPro"/>
</dbReference>
<dbReference type="Gene3D" id="3.40.50.150">
    <property type="entry name" value="Vaccinia Virus protein VP39"/>
    <property type="match status" value="1"/>
</dbReference>
<keyword evidence="2" id="KW-0489">Methyltransferase</keyword>
<dbReference type="Pfam" id="PF08241">
    <property type="entry name" value="Methyltransf_11"/>
    <property type="match status" value="1"/>
</dbReference>
<feature type="domain" description="Methyltransferase type 11" evidence="1">
    <location>
        <begin position="46"/>
        <end position="145"/>
    </location>
</feature>
<gene>
    <name evidence="2" type="ORF">RHS01_05529</name>
</gene>
<protein>
    <submittedName>
        <fullName evidence="2">S-adenosyl-L-methionine-dependent methyltransferase</fullName>
    </submittedName>
</protein>
<dbReference type="CDD" id="cd02440">
    <property type="entry name" value="AdoMet_MTases"/>
    <property type="match status" value="1"/>
</dbReference>
<dbReference type="EMBL" id="JACYCF010000009">
    <property type="protein sequence ID" value="KAF8755257.1"/>
    <property type="molecule type" value="Genomic_DNA"/>
</dbReference>
<dbReference type="InterPro" id="IPR029063">
    <property type="entry name" value="SAM-dependent_MTases_sf"/>
</dbReference>
<proteinExistence type="predicted"/>
<dbReference type="SUPFAM" id="SSF53335">
    <property type="entry name" value="S-adenosyl-L-methionine-dependent methyltransferases"/>
    <property type="match status" value="1"/>
</dbReference>
<dbReference type="AlphaFoldDB" id="A0A8H7M5C6"/>
<evidence type="ECO:0000313" key="3">
    <source>
        <dbReference type="Proteomes" id="UP000614334"/>
    </source>
</evidence>
<dbReference type="GO" id="GO:0032259">
    <property type="term" value="P:methylation"/>
    <property type="evidence" value="ECO:0007669"/>
    <property type="project" value="UniProtKB-KW"/>
</dbReference>
<dbReference type="InterPro" id="IPR013216">
    <property type="entry name" value="Methyltransf_11"/>
</dbReference>
<dbReference type="PANTHER" id="PTHR43861:SF1">
    <property type="entry name" value="TRANS-ACONITATE 2-METHYLTRANSFERASE"/>
    <property type="match status" value="1"/>
</dbReference>
<accession>A0A8H7M5C6</accession>
<reference evidence="2" key="1">
    <citation type="submission" date="2020-09" db="EMBL/GenBank/DDBJ databases">
        <title>Comparative genome analyses of four rice-infecting Rhizoctonia solani isolates reveal extensive enrichment of homogalacturonan modification genes.</title>
        <authorList>
            <person name="Lee D.-Y."/>
            <person name="Jeon J."/>
            <person name="Kim K.-T."/>
            <person name="Cheong K."/>
            <person name="Song H."/>
            <person name="Choi G."/>
            <person name="Ko J."/>
            <person name="Opiyo S.O."/>
            <person name="Zuo S."/>
            <person name="Madhav S."/>
            <person name="Lee Y.-H."/>
            <person name="Wang G.-L."/>
        </authorList>
    </citation>
    <scope>NUCLEOTIDE SEQUENCE</scope>
    <source>
        <strain evidence="2">AG1-IA B2</strain>
    </source>
</reference>
<organism evidence="2 3">
    <name type="scientific">Rhizoctonia solani</name>
    <dbReference type="NCBI Taxonomy" id="456999"/>
    <lineage>
        <taxon>Eukaryota</taxon>
        <taxon>Fungi</taxon>
        <taxon>Dikarya</taxon>
        <taxon>Basidiomycota</taxon>
        <taxon>Agaricomycotina</taxon>
        <taxon>Agaricomycetes</taxon>
        <taxon>Cantharellales</taxon>
        <taxon>Ceratobasidiaceae</taxon>
        <taxon>Rhizoctonia</taxon>
    </lineage>
</organism>
<evidence type="ECO:0000259" key="1">
    <source>
        <dbReference type="Pfam" id="PF08241"/>
    </source>
</evidence>
<dbReference type="PANTHER" id="PTHR43861">
    <property type="entry name" value="TRANS-ACONITATE 2-METHYLTRANSFERASE-RELATED"/>
    <property type="match status" value="1"/>
</dbReference>
<comment type="caution">
    <text evidence="2">The sequence shown here is derived from an EMBL/GenBank/DDBJ whole genome shotgun (WGS) entry which is preliminary data.</text>
</comment>
<dbReference type="Proteomes" id="UP000614334">
    <property type="component" value="Unassembled WGS sequence"/>
</dbReference>
<name>A0A8H7M5C6_9AGAM</name>
<sequence length="250" mass="27902">MQSSNTTSKDSWSASQYNKNAAFVYSDAYTQPILELLSLKPGERILDMGCGTGELTCRLREAVGQDGMIVGIDSSQNMLERAKANGVENIFCPDIQSLTMLDRFESLARTFDAVFTNATLHWCKRDPLGVVQAAKRTLKPGGRFVGEFGGYLNCVYDLHCTRSYGGEESTLQGLTRGIFRGQSTMLVYSSPLIDWLRTFARNSILANMNDEDAEQVMQDVSDLCEPDMKDEKGGWAIMYVRLRFRAVLPL</sequence>
<evidence type="ECO:0000313" key="2">
    <source>
        <dbReference type="EMBL" id="KAF8755257.1"/>
    </source>
</evidence>